<keyword evidence="2" id="KW-1185">Reference proteome</keyword>
<sequence length="75" mass="8590">MLGNEKPTSLGVEESDYHFWRKLCCPKCFENGVGRISPAMIANQNIVPEHLLVASCQVKRQAEKFVLMYYRGLLM</sequence>
<reference evidence="1 2" key="1">
    <citation type="journal article" date="2018" name="Front. Plant Sci.">
        <title>Red Clover (Trifolium pratense) and Zigzag Clover (T. medium) - A Picture of Genomic Similarities and Differences.</title>
        <authorList>
            <person name="Dluhosova J."/>
            <person name="Istvanek J."/>
            <person name="Nedelnik J."/>
            <person name="Repkova J."/>
        </authorList>
    </citation>
    <scope>NUCLEOTIDE SEQUENCE [LARGE SCALE GENOMIC DNA]</scope>
    <source>
        <strain evidence="2">cv. 10/8</strain>
        <tissue evidence="1">Leaf</tissue>
    </source>
</reference>
<comment type="caution">
    <text evidence="1">The sequence shown here is derived from an EMBL/GenBank/DDBJ whole genome shotgun (WGS) entry which is preliminary data.</text>
</comment>
<evidence type="ECO:0000313" key="1">
    <source>
        <dbReference type="EMBL" id="MCI32805.1"/>
    </source>
</evidence>
<name>A0A392RB68_9FABA</name>
<evidence type="ECO:0000313" key="2">
    <source>
        <dbReference type="Proteomes" id="UP000265520"/>
    </source>
</evidence>
<dbReference type="AlphaFoldDB" id="A0A392RB68"/>
<feature type="non-terminal residue" evidence="1">
    <location>
        <position position="75"/>
    </location>
</feature>
<organism evidence="1 2">
    <name type="scientific">Trifolium medium</name>
    <dbReference type="NCBI Taxonomy" id="97028"/>
    <lineage>
        <taxon>Eukaryota</taxon>
        <taxon>Viridiplantae</taxon>
        <taxon>Streptophyta</taxon>
        <taxon>Embryophyta</taxon>
        <taxon>Tracheophyta</taxon>
        <taxon>Spermatophyta</taxon>
        <taxon>Magnoliopsida</taxon>
        <taxon>eudicotyledons</taxon>
        <taxon>Gunneridae</taxon>
        <taxon>Pentapetalae</taxon>
        <taxon>rosids</taxon>
        <taxon>fabids</taxon>
        <taxon>Fabales</taxon>
        <taxon>Fabaceae</taxon>
        <taxon>Papilionoideae</taxon>
        <taxon>50 kb inversion clade</taxon>
        <taxon>NPAAA clade</taxon>
        <taxon>Hologalegina</taxon>
        <taxon>IRL clade</taxon>
        <taxon>Trifolieae</taxon>
        <taxon>Trifolium</taxon>
    </lineage>
</organism>
<proteinExistence type="predicted"/>
<dbReference type="Proteomes" id="UP000265520">
    <property type="component" value="Unassembled WGS sequence"/>
</dbReference>
<dbReference type="EMBL" id="LXQA010198879">
    <property type="protein sequence ID" value="MCI32805.1"/>
    <property type="molecule type" value="Genomic_DNA"/>
</dbReference>
<protein>
    <submittedName>
        <fullName evidence="1">DNA polymerase alpha catalytic subunit-like</fullName>
    </submittedName>
</protein>
<accession>A0A392RB68</accession>